<feature type="transmembrane region" description="Helical" evidence="10">
    <location>
        <begin position="63"/>
        <end position="82"/>
    </location>
</feature>
<evidence type="ECO:0000256" key="5">
    <source>
        <dbReference type="ARBA" id="ARBA00022519"/>
    </source>
</evidence>
<dbReference type="InterPro" id="IPR000390">
    <property type="entry name" value="Small_drug/metabolite_transptr"/>
</dbReference>
<keyword evidence="7 10" id="KW-1133">Transmembrane helix</keyword>
<comment type="similarity">
    <text evidence="9">Belongs to the drug/metabolite transporter (DMT) superfamily. Small multidrug resistance (SMR) (TC 2.A.7.1) family.</text>
</comment>
<sequence>MLQWCALFIAIITEVAGTTMLKFVGENVSVLNYGVLLFMVGLSYFFLAKAVTKIPLSVAYATWEGLGLVAVTGIGCLLFNEVMSMKKIAGIGAILVGIILLKYGMSDTKKCGDLNE</sequence>
<reference evidence="11" key="1">
    <citation type="submission" date="2023-03" db="EMBL/GenBank/DDBJ databases">
        <title>Selenobaculum gbiensis gen. nov. sp. nov., a new bacterium isolated from the gut microbiota of IBD patient.</title>
        <authorList>
            <person name="Yeo S."/>
            <person name="Park H."/>
            <person name="Huh C.S."/>
        </authorList>
    </citation>
    <scope>NUCLEOTIDE SEQUENCE</scope>
    <source>
        <strain evidence="11">ICN-92133</strain>
    </source>
</reference>
<keyword evidence="4" id="KW-1003">Cell membrane</keyword>
<feature type="transmembrane region" description="Helical" evidence="10">
    <location>
        <begin position="88"/>
        <end position="105"/>
    </location>
</feature>
<dbReference type="PANTHER" id="PTHR30561:SF2">
    <property type="entry name" value="SPERMIDINE EXPORT PROTEIN MDTJ"/>
    <property type="match status" value="1"/>
</dbReference>
<evidence type="ECO:0000256" key="6">
    <source>
        <dbReference type="ARBA" id="ARBA00022692"/>
    </source>
</evidence>
<evidence type="ECO:0000256" key="4">
    <source>
        <dbReference type="ARBA" id="ARBA00022475"/>
    </source>
</evidence>
<dbReference type="Gene3D" id="1.10.3730.20">
    <property type="match status" value="1"/>
</dbReference>
<dbReference type="InterPro" id="IPR037185">
    <property type="entry name" value="EmrE-like"/>
</dbReference>
<accession>A0A9Y2ESU5</accession>
<dbReference type="KEGG" id="sgbi:P3F81_00105"/>
<dbReference type="SUPFAM" id="SSF103481">
    <property type="entry name" value="Multidrug resistance efflux transporter EmrE"/>
    <property type="match status" value="1"/>
</dbReference>
<dbReference type="GO" id="GO:0015297">
    <property type="term" value="F:antiporter activity"/>
    <property type="evidence" value="ECO:0007669"/>
    <property type="project" value="TreeGrafter"/>
</dbReference>
<evidence type="ECO:0000256" key="7">
    <source>
        <dbReference type="ARBA" id="ARBA00022989"/>
    </source>
</evidence>
<proteinExistence type="inferred from homology"/>
<evidence type="ECO:0000256" key="10">
    <source>
        <dbReference type="SAM" id="Phobius"/>
    </source>
</evidence>
<keyword evidence="12" id="KW-1185">Reference proteome</keyword>
<keyword evidence="8 10" id="KW-0472">Membrane</keyword>
<dbReference type="PANTHER" id="PTHR30561">
    <property type="entry name" value="SMR FAMILY PROTON-DEPENDENT DRUG EFFLUX TRANSPORTER SUGE"/>
    <property type="match status" value="1"/>
</dbReference>
<protein>
    <recommendedName>
        <fullName evidence="3">Spermidine export protein MdtJ</fullName>
    </recommendedName>
</protein>
<evidence type="ECO:0000313" key="12">
    <source>
        <dbReference type="Proteomes" id="UP001243623"/>
    </source>
</evidence>
<dbReference type="GO" id="GO:0031460">
    <property type="term" value="P:glycine betaine transport"/>
    <property type="evidence" value="ECO:0007669"/>
    <property type="project" value="TreeGrafter"/>
</dbReference>
<organism evidence="11 12">
    <name type="scientific">Selenobaculum gibii</name>
    <dbReference type="NCBI Taxonomy" id="3054208"/>
    <lineage>
        <taxon>Bacteria</taxon>
        <taxon>Bacillati</taxon>
        <taxon>Bacillota</taxon>
        <taxon>Negativicutes</taxon>
        <taxon>Selenomonadales</taxon>
        <taxon>Selenomonadaceae</taxon>
        <taxon>Selenobaculum</taxon>
    </lineage>
</organism>
<dbReference type="InterPro" id="IPR045324">
    <property type="entry name" value="Small_multidrug_res"/>
</dbReference>
<keyword evidence="6 9" id="KW-0812">Transmembrane</keyword>
<dbReference type="RefSeq" id="WP_147669341.1">
    <property type="nucleotide sequence ID" value="NZ_CP120678.1"/>
</dbReference>
<evidence type="ECO:0000256" key="1">
    <source>
        <dbReference type="ARBA" id="ARBA00004429"/>
    </source>
</evidence>
<comment type="subcellular location">
    <subcellularLocation>
        <location evidence="1">Cell inner membrane</location>
        <topology evidence="1">Multi-pass membrane protein</topology>
    </subcellularLocation>
    <subcellularLocation>
        <location evidence="9">Cell membrane</location>
        <topology evidence="9">Multi-pass membrane protein</topology>
    </subcellularLocation>
</comment>
<keyword evidence="5" id="KW-0997">Cell inner membrane</keyword>
<comment type="subunit">
    <text evidence="2">Forms a complex with MdtI.</text>
</comment>
<dbReference type="GO" id="GO:1903711">
    <property type="term" value="P:spermidine transmembrane transport"/>
    <property type="evidence" value="ECO:0007669"/>
    <property type="project" value="TreeGrafter"/>
</dbReference>
<evidence type="ECO:0000256" key="2">
    <source>
        <dbReference type="ARBA" id="ARBA00011358"/>
    </source>
</evidence>
<gene>
    <name evidence="11" type="ORF">P3F81_00105</name>
</gene>
<name>A0A9Y2ESU5_9FIRM</name>
<dbReference type="GO" id="GO:0015199">
    <property type="term" value="F:amino-acid betaine transmembrane transporter activity"/>
    <property type="evidence" value="ECO:0007669"/>
    <property type="project" value="TreeGrafter"/>
</dbReference>
<dbReference type="Pfam" id="PF00893">
    <property type="entry name" value="Multi_Drug_Res"/>
    <property type="match status" value="1"/>
</dbReference>
<dbReference type="EMBL" id="CP120678">
    <property type="protein sequence ID" value="WIW70771.1"/>
    <property type="molecule type" value="Genomic_DNA"/>
</dbReference>
<dbReference type="GO" id="GO:0015220">
    <property type="term" value="F:choline transmembrane transporter activity"/>
    <property type="evidence" value="ECO:0007669"/>
    <property type="project" value="TreeGrafter"/>
</dbReference>
<evidence type="ECO:0000256" key="8">
    <source>
        <dbReference type="ARBA" id="ARBA00023136"/>
    </source>
</evidence>
<feature type="transmembrane region" description="Helical" evidence="10">
    <location>
        <begin position="33"/>
        <end position="51"/>
    </location>
</feature>
<evidence type="ECO:0000256" key="9">
    <source>
        <dbReference type="RuleBase" id="RU003942"/>
    </source>
</evidence>
<dbReference type="GO" id="GO:0005886">
    <property type="term" value="C:plasma membrane"/>
    <property type="evidence" value="ECO:0007669"/>
    <property type="project" value="UniProtKB-SubCell"/>
</dbReference>
<dbReference type="AlphaFoldDB" id="A0A9Y2ESU5"/>
<evidence type="ECO:0000256" key="3">
    <source>
        <dbReference type="ARBA" id="ARBA00021112"/>
    </source>
</evidence>
<evidence type="ECO:0000313" key="11">
    <source>
        <dbReference type="EMBL" id="WIW70771.1"/>
    </source>
</evidence>
<dbReference type="Proteomes" id="UP001243623">
    <property type="component" value="Chromosome"/>
</dbReference>